<dbReference type="PANTHER" id="PTHR36849">
    <property type="entry name" value="CYTOPLASMIC PROTEIN-RELATED"/>
    <property type="match status" value="1"/>
</dbReference>
<comment type="caution">
    <text evidence="2">The sequence shown here is derived from an EMBL/GenBank/DDBJ whole genome shotgun (WGS) entry which is preliminary data.</text>
</comment>
<gene>
    <name evidence="2" type="ORF">D7Z54_13360</name>
</gene>
<dbReference type="InterPro" id="IPR052552">
    <property type="entry name" value="YeaO-like"/>
</dbReference>
<proteinExistence type="predicted"/>
<evidence type="ECO:0000256" key="1">
    <source>
        <dbReference type="SAM" id="Coils"/>
    </source>
</evidence>
<keyword evidence="3" id="KW-1185">Reference proteome</keyword>
<protein>
    <submittedName>
        <fullName evidence="2">DUF488 family protein</fullName>
    </submittedName>
</protein>
<dbReference type="Proteomes" id="UP000275076">
    <property type="component" value="Unassembled WGS sequence"/>
</dbReference>
<reference evidence="2 3" key="1">
    <citation type="submission" date="2018-10" db="EMBL/GenBank/DDBJ databases">
        <title>Draft genome sequence of Bacillus salarius IM0101, isolated from a hypersaline soil in Inner Mongolia, China.</title>
        <authorList>
            <person name="Yamprayoonswat W."/>
            <person name="Boonvisut S."/>
            <person name="Jumpathong W."/>
            <person name="Sittihan S."/>
            <person name="Ruangsuj P."/>
            <person name="Wanthongcharoen S."/>
            <person name="Thongpramul N."/>
            <person name="Pimmason S."/>
            <person name="Yu B."/>
            <person name="Yasawong M."/>
        </authorList>
    </citation>
    <scope>NUCLEOTIDE SEQUENCE [LARGE SCALE GENOMIC DNA]</scope>
    <source>
        <strain evidence="2 3">IM0101</strain>
    </source>
</reference>
<feature type="coiled-coil region" evidence="1">
    <location>
        <begin position="65"/>
        <end position="92"/>
    </location>
</feature>
<dbReference type="Pfam" id="PF22752">
    <property type="entry name" value="DUF488-N3i"/>
    <property type="match status" value="1"/>
</dbReference>
<dbReference type="AlphaFoldDB" id="A0A3R9P7I2"/>
<dbReference type="EMBL" id="RBVX01000011">
    <property type="protein sequence ID" value="RSL33003.1"/>
    <property type="molecule type" value="Genomic_DNA"/>
</dbReference>
<name>A0A3R9P7I2_9BACI</name>
<accession>A0A3R9P7I2</accession>
<dbReference type="OrthoDB" id="9790745at2"/>
<organism evidence="2 3">
    <name type="scientific">Salibacterium salarium</name>
    <dbReference type="NCBI Taxonomy" id="284579"/>
    <lineage>
        <taxon>Bacteria</taxon>
        <taxon>Bacillati</taxon>
        <taxon>Bacillota</taxon>
        <taxon>Bacilli</taxon>
        <taxon>Bacillales</taxon>
        <taxon>Bacillaceae</taxon>
    </lineage>
</organism>
<sequence>MSIQIKRIYEEPSIHDGHRVLVDKVWPRGISKEKANLDEWAKEITPSPDLRKWFNHEKAKFAGFADEYQKELQSKKESRQKLLELAKKAEEEKVTLLFAAKDEHNNHAVLLQQWIEEMLEKEER</sequence>
<dbReference type="PANTHER" id="PTHR36849:SF1">
    <property type="entry name" value="CYTOPLASMIC PROTEIN"/>
    <property type="match status" value="1"/>
</dbReference>
<keyword evidence="1" id="KW-0175">Coiled coil</keyword>
<evidence type="ECO:0000313" key="2">
    <source>
        <dbReference type="EMBL" id="RSL33003.1"/>
    </source>
</evidence>
<dbReference type="RefSeq" id="WP_125556355.1">
    <property type="nucleotide sequence ID" value="NZ_RBVX01000011.1"/>
</dbReference>
<evidence type="ECO:0000313" key="3">
    <source>
        <dbReference type="Proteomes" id="UP000275076"/>
    </source>
</evidence>